<dbReference type="InterPro" id="IPR037359">
    <property type="entry name" value="NST/OST"/>
</dbReference>
<proteinExistence type="predicted"/>
<dbReference type="GO" id="GO:0008146">
    <property type="term" value="F:sulfotransferase activity"/>
    <property type="evidence" value="ECO:0007669"/>
    <property type="project" value="InterPro"/>
</dbReference>
<dbReference type="OrthoDB" id="9075305at2"/>
<dbReference type="RefSeq" id="WP_136737006.1">
    <property type="nucleotide sequence ID" value="NZ_SWDB01000037.1"/>
</dbReference>
<evidence type="ECO:0000256" key="2">
    <source>
        <dbReference type="ARBA" id="ARBA00023180"/>
    </source>
</evidence>
<reference evidence="4 5" key="1">
    <citation type="submission" date="2019-04" db="EMBL/GenBank/DDBJ databases">
        <title>Thalassotalea guangxiensis sp. nov., isolated from sediment of the coastal wetland.</title>
        <authorList>
            <person name="Zheng S."/>
            <person name="Zhang D."/>
        </authorList>
    </citation>
    <scope>NUCLEOTIDE SEQUENCE [LARGE SCALE GENOMIC DNA]</scope>
    <source>
        <strain evidence="4 5">ZS-4</strain>
    </source>
</reference>
<dbReference type="PANTHER" id="PTHR10605">
    <property type="entry name" value="HEPARAN SULFATE SULFOTRANSFERASE"/>
    <property type="match status" value="1"/>
</dbReference>
<gene>
    <name evidence="4" type="ORF">E8M12_14610</name>
</gene>
<feature type="domain" description="Sulfotransferase" evidence="3">
    <location>
        <begin position="38"/>
        <end position="251"/>
    </location>
</feature>
<sequence>MKTSIQPLGRIEQLFNRKQQQIKFQYRLLTAKQRALPSFIVLGARHSGTAALVKYLRQHPQLHHTFQSQTHYFDGGLAKNQDNFDNGESWYRAHFPLRKELAPGQQCFESSTFYSFHPLAAERIKELLPGVKIIFILRNPIDRAICHYTDEKNARREYLPLIKALQMEEQRLSWSLTTQDYRSDAFLHATYKSRGHYKEQIERFLRYFDRQHIKIISIEEFNKSPLKILEQLYQFIGISNFHNKSVTPLQRNQLIHETEVRRYLNHYFSERNQSLYEFCGKSFHW</sequence>
<evidence type="ECO:0000259" key="3">
    <source>
        <dbReference type="Pfam" id="PF00685"/>
    </source>
</evidence>
<organism evidence="4 5">
    <name type="scientific">Thalassotalea mangrovi</name>
    <dbReference type="NCBI Taxonomy" id="2572245"/>
    <lineage>
        <taxon>Bacteria</taxon>
        <taxon>Pseudomonadati</taxon>
        <taxon>Pseudomonadota</taxon>
        <taxon>Gammaproteobacteria</taxon>
        <taxon>Alteromonadales</taxon>
        <taxon>Colwelliaceae</taxon>
        <taxon>Thalassotalea</taxon>
    </lineage>
</organism>
<keyword evidence="1 4" id="KW-0808">Transferase</keyword>
<evidence type="ECO:0000313" key="5">
    <source>
        <dbReference type="Proteomes" id="UP000307999"/>
    </source>
</evidence>
<evidence type="ECO:0000256" key="1">
    <source>
        <dbReference type="ARBA" id="ARBA00022679"/>
    </source>
</evidence>
<comment type="caution">
    <text evidence="4">The sequence shown here is derived from an EMBL/GenBank/DDBJ whole genome shotgun (WGS) entry which is preliminary data.</text>
</comment>
<dbReference type="AlphaFoldDB" id="A0A4U1B232"/>
<dbReference type="SUPFAM" id="SSF52540">
    <property type="entry name" value="P-loop containing nucleoside triphosphate hydrolases"/>
    <property type="match status" value="1"/>
</dbReference>
<dbReference type="EMBL" id="SWDB01000037">
    <property type="protein sequence ID" value="TKB43528.1"/>
    <property type="molecule type" value="Genomic_DNA"/>
</dbReference>
<dbReference type="InterPro" id="IPR000863">
    <property type="entry name" value="Sulfotransferase_dom"/>
</dbReference>
<dbReference type="Pfam" id="PF00685">
    <property type="entry name" value="Sulfotransfer_1"/>
    <property type="match status" value="1"/>
</dbReference>
<dbReference type="Gene3D" id="3.40.50.300">
    <property type="entry name" value="P-loop containing nucleotide triphosphate hydrolases"/>
    <property type="match status" value="1"/>
</dbReference>
<name>A0A4U1B232_9GAMM</name>
<accession>A0A4U1B232</accession>
<evidence type="ECO:0000313" key="4">
    <source>
        <dbReference type="EMBL" id="TKB43528.1"/>
    </source>
</evidence>
<dbReference type="PANTHER" id="PTHR10605:SF56">
    <property type="entry name" value="BIFUNCTIONAL HEPARAN SULFATE N-DEACETYLASE_N-SULFOTRANSFERASE"/>
    <property type="match status" value="1"/>
</dbReference>
<keyword evidence="5" id="KW-1185">Reference proteome</keyword>
<dbReference type="Proteomes" id="UP000307999">
    <property type="component" value="Unassembled WGS sequence"/>
</dbReference>
<dbReference type="InterPro" id="IPR027417">
    <property type="entry name" value="P-loop_NTPase"/>
</dbReference>
<protein>
    <submittedName>
        <fullName evidence="4">Sulfotransferase domain-containing protein</fullName>
    </submittedName>
</protein>
<keyword evidence="2" id="KW-0325">Glycoprotein</keyword>